<evidence type="ECO:0000256" key="3">
    <source>
        <dbReference type="ARBA" id="ARBA00023002"/>
    </source>
</evidence>
<name>A0A291LYD9_9RHOB</name>
<sequence length="334" mass="35285">MKAAALTQFGKPLSIIDAPTPHPGDDEVLIRVRACGIDGTDLKLCKGSGYAPKLPFIMGHEFTGEVVKLGPNVNDFAVGDRVLPYIFVSPLARAGQKHRDQMDPDLMGVIGIDGFSGGYAEYVCVPAAQLVHLPRSVSWEDGAVLCDGALTAYHAVDRAQILPGQRVAMIGVGGVAAYALQFVALAGAETLALDRVQAKLDWAQTLASGVRTSVVDADTSPPSDAGLADCVLDFVGNAATFALGRQLLDRNGRYVFVGYGEDSITVSPKDMSRSQMTILGTRGGSRDDLAAVIELAANERIVSAVTDRYALDDVNDALQSLSQGQILGRCVLRP</sequence>
<dbReference type="PANTHER" id="PTHR43401:SF5">
    <property type="entry name" value="ALCOHOL DEHYDROGENASE-RELATED"/>
    <property type="match status" value="1"/>
</dbReference>
<keyword evidence="7" id="KW-1185">Reference proteome</keyword>
<evidence type="ECO:0000256" key="2">
    <source>
        <dbReference type="ARBA" id="ARBA00022833"/>
    </source>
</evidence>
<dbReference type="GO" id="GO:0008270">
    <property type="term" value="F:zinc ion binding"/>
    <property type="evidence" value="ECO:0007669"/>
    <property type="project" value="InterPro"/>
</dbReference>
<dbReference type="Pfam" id="PF08240">
    <property type="entry name" value="ADH_N"/>
    <property type="match status" value="1"/>
</dbReference>
<evidence type="ECO:0000256" key="1">
    <source>
        <dbReference type="ARBA" id="ARBA00022723"/>
    </source>
</evidence>
<protein>
    <recommendedName>
        <fullName evidence="5">Enoyl reductase (ER) domain-containing protein</fullName>
    </recommendedName>
</protein>
<dbReference type="InterPro" id="IPR011032">
    <property type="entry name" value="GroES-like_sf"/>
</dbReference>
<dbReference type="RefSeq" id="WP_097373053.1">
    <property type="nucleotide sequence ID" value="NZ_CP021404.1"/>
</dbReference>
<dbReference type="OrthoDB" id="5295340at2"/>
<keyword evidence="3" id="KW-0560">Oxidoreductase</keyword>
<feature type="domain" description="Enoyl reductase (ER)" evidence="5">
    <location>
        <begin position="10"/>
        <end position="332"/>
    </location>
</feature>
<dbReference type="Gene3D" id="3.90.180.10">
    <property type="entry name" value="Medium-chain alcohol dehydrogenases, catalytic domain"/>
    <property type="match status" value="1"/>
</dbReference>
<dbReference type="Pfam" id="PF00107">
    <property type="entry name" value="ADH_zinc_N"/>
    <property type="match status" value="1"/>
</dbReference>
<dbReference type="InterPro" id="IPR020843">
    <property type="entry name" value="ER"/>
</dbReference>
<dbReference type="InterPro" id="IPR013149">
    <property type="entry name" value="ADH-like_C"/>
</dbReference>
<dbReference type="GO" id="GO:0016616">
    <property type="term" value="F:oxidoreductase activity, acting on the CH-OH group of donors, NAD or NADP as acceptor"/>
    <property type="evidence" value="ECO:0007669"/>
    <property type="project" value="UniProtKB-ARBA"/>
</dbReference>
<evidence type="ECO:0000313" key="7">
    <source>
        <dbReference type="Proteomes" id="UP000219050"/>
    </source>
</evidence>
<accession>A0A291LYD9</accession>
<dbReference type="EMBL" id="CP021404">
    <property type="protein sequence ID" value="ATI41674.1"/>
    <property type="molecule type" value="Genomic_DNA"/>
</dbReference>
<dbReference type="KEGG" id="cmag:CBW24_06455"/>
<gene>
    <name evidence="6" type="ORF">CBW24_06455</name>
</gene>
<evidence type="ECO:0000256" key="4">
    <source>
        <dbReference type="RuleBase" id="RU361277"/>
    </source>
</evidence>
<dbReference type="PANTHER" id="PTHR43401">
    <property type="entry name" value="L-THREONINE 3-DEHYDROGENASE"/>
    <property type="match status" value="1"/>
</dbReference>
<dbReference type="SUPFAM" id="SSF51735">
    <property type="entry name" value="NAD(P)-binding Rossmann-fold domains"/>
    <property type="match status" value="1"/>
</dbReference>
<comment type="cofactor">
    <cofactor evidence="4">
        <name>Zn(2+)</name>
        <dbReference type="ChEBI" id="CHEBI:29105"/>
    </cofactor>
</comment>
<organism evidence="6 7">
    <name type="scientific">Pacificitalea manganoxidans</name>
    <dbReference type="NCBI Taxonomy" id="1411902"/>
    <lineage>
        <taxon>Bacteria</taxon>
        <taxon>Pseudomonadati</taxon>
        <taxon>Pseudomonadota</taxon>
        <taxon>Alphaproteobacteria</taxon>
        <taxon>Rhodobacterales</taxon>
        <taxon>Paracoccaceae</taxon>
        <taxon>Pacificitalea</taxon>
    </lineage>
</organism>
<proteinExistence type="inferred from homology"/>
<keyword evidence="2 4" id="KW-0862">Zinc</keyword>
<dbReference type="InterPro" id="IPR002328">
    <property type="entry name" value="ADH_Zn_CS"/>
</dbReference>
<dbReference type="PROSITE" id="PS00059">
    <property type="entry name" value="ADH_ZINC"/>
    <property type="match status" value="1"/>
</dbReference>
<dbReference type="SUPFAM" id="SSF50129">
    <property type="entry name" value="GroES-like"/>
    <property type="match status" value="1"/>
</dbReference>
<dbReference type="AlphaFoldDB" id="A0A291LYD9"/>
<dbReference type="InterPro" id="IPR050129">
    <property type="entry name" value="Zn_alcohol_dh"/>
</dbReference>
<evidence type="ECO:0000259" key="5">
    <source>
        <dbReference type="SMART" id="SM00829"/>
    </source>
</evidence>
<evidence type="ECO:0000313" key="6">
    <source>
        <dbReference type="EMBL" id="ATI41674.1"/>
    </source>
</evidence>
<dbReference type="InterPro" id="IPR013154">
    <property type="entry name" value="ADH-like_N"/>
</dbReference>
<reference evidence="6 7" key="1">
    <citation type="submission" date="2017-05" db="EMBL/GenBank/DDBJ databases">
        <title>Comparative genomic and metabolic analysis of manganese-oxidizing mechanisms in Celeribater manganoxidans DY25T: its adaption to the environment of polymetallic nodule.</title>
        <authorList>
            <person name="Wang X."/>
        </authorList>
    </citation>
    <scope>NUCLEOTIDE SEQUENCE [LARGE SCALE GENOMIC DNA]</scope>
    <source>
        <strain evidence="6 7">DY25</strain>
    </source>
</reference>
<dbReference type="InterPro" id="IPR036291">
    <property type="entry name" value="NAD(P)-bd_dom_sf"/>
</dbReference>
<dbReference type="SMART" id="SM00829">
    <property type="entry name" value="PKS_ER"/>
    <property type="match status" value="1"/>
</dbReference>
<keyword evidence="1 4" id="KW-0479">Metal-binding</keyword>
<comment type="similarity">
    <text evidence="4">Belongs to the zinc-containing alcohol dehydrogenase family.</text>
</comment>
<dbReference type="Proteomes" id="UP000219050">
    <property type="component" value="Chromosome"/>
</dbReference>